<dbReference type="GO" id="GO:0004518">
    <property type="term" value="F:nuclease activity"/>
    <property type="evidence" value="ECO:0007669"/>
    <property type="project" value="UniProtKB-KW"/>
</dbReference>
<keyword evidence="1" id="KW-0540">Nuclease</keyword>
<dbReference type="AlphaFoldDB" id="A0ABD3X2V8"/>
<evidence type="ECO:0000313" key="2">
    <source>
        <dbReference type="EMBL" id="KAL3880377.1"/>
    </source>
</evidence>
<reference evidence="2 3" key="1">
    <citation type="submission" date="2024-11" db="EMBL/GenBank/DDBJ databases">
        <title>Chromosome-level genome assembly of the freshwater bivalve Anodonta woodiana.</title>
        <authorList>
            <person name="Chen X."/>
        </authorList>
    </citation>
    <scope>NUCLEOTIDE SEQUENCE [LARGE SCALE GENOMIC DNA]</scope>
    <source>
        <strain evidence="2">MN2024</strain>
        <tissue evidence="2">Gills</tissue>
    </source>
</reference>
<protein>
    <submittedName>
        <fullName evidence="2">Uncharacterized protein</fullName>
    </submittedName>
</protein>
<comment type="caution">
    <text evidence="2">The sequence shown here is derived from an EMBL/GenBank/DDBJ whole genome shotgun (WGS) entry which is preliminary data.</text>
</comment>
<dbReference type="PANTHER" id="PTHR11046:SF25">
    <property type="match status" value="1"/>
</dbReference>
<evidence type="ECO:0000313" key="3">
    <source>
        <dbReference type="Proteomes" id="UP001634394"/>
    </source>
</evidence>
<gene>
    <name evidence="2" type="ORF">ACJMK2_032621</name>
</gene>
<keyword evidence="3" id="KW-1185">Reference proteome</keyword>
<organism evidence="2 3">
    <name type="scientific">Sinanodonta woodiana</name>
    <name type="common">Chinese pond mussel</name>
    <name type="synonym">Anodonta woodiana</name>
    <dbReference type="NCBI Taxonomy" id="1069815"/>
    <lineage>
        <taxon>Eukaryota</taxon>
        <taxon>Metazoa</taxon>
        <taxon>Spiralia</taxon>
        <taxon>Lophotrochozoa</taxon>
        <taxon>Mollusca</taxon>
        <taxon>Bivalvia</taxon>
        <taxon>Autobranchia</taxon>
        <taxon>Heteroconchia</taxon>
        <taxon>Palaeoheterodonta</taxon>
        <taxon>Unionida</taxon>
        <taxon>Unionoidea</taxon>
        <taxon>Unionidae</taxon>
        <taxon>Unioninae</taxon>
        <taxon>Sinanodonta</taxon>
    </lineage>
</organism>
<sequence>MSNNEQDIYVIGLCELASKSASCTLDTLQEILDDMNETSKKLDGNDDVGRKILCNTIAIMSDSASTEKLFNQKLEDLRNKVLLEVTEKWDEMSEEAQKDLSQMLHLFCNLHVMVNLAVQYTTVLNQWQRVKGLSIGSELDSAVKKMCRTSEPAVIRLIRNSCKIFARGGSEQTVCHRDMKVFLQTKGFNHTLTPFKGNRFNILFFNAEQVFLIHDFIKEFLYDVHGTNNDVQCSVLADMQDHLNLAAMKALGLISKLVTAPFWILVEKKGNILI</sequence>
<keyword evidence="1" id="KW-0378">Hydrolase</keyword>
<dbReference type="InterPro" id="IPR022894">
    <property type="entry name" value="Oligoribonuclease"/>
</dbReference>
<dbReference type="PANTHER" id="PTHR11046">
    <property type="entry name" value="OLIGORIBONUCLEASE, MITOCHONDRIAL"/>
    <property type="match status" value="1"/>
</dbReference>
<accession>A0ABD3X2V8</accession>
<evidence type="ECO:0000256" key="1">
    <source>
        <dbReference type="ARBA" id="ARBA00022722"/>
    </source>
</evidence>
<proteinExistence type="predicted"/>
<dbReference type="Proteomes" id="UP001634394">
    <property type="component" value="Unassembled WGS sequence"/>
</dbReference>
<name>A0ABD3X2V8_SINWO</name>
<dbReference type="EMBL" id="JBJQND010000004">
    <property type="protein sequence ID" value="KAL3880377.1"/>
    <property type="molecule type" value="Genomic_DNA"/>
</dbReference>